<dbReference type="CDD" id="cd24015">
    <property type="entry name" value="ASKHA_NBD_PanK-III"/>
    <property type="match status" value="1"/>
</dbReference>
<evidence type="ECO:0000256" key="4">
    <source>
        <dbReference type="ARBA" id="ARBA00005225"/>
    </source>
</evidence>
<proteinExistence type="inferred from homology"/>
<feature type="binding site" evidence="16">
    <location>
        <begin position="7"/>
        <end position="14"/>
    </location>
    <ligand>
        <name>ATP</name>
        <dbReference type="ChEBI" id="CHEBI:30616"/>
    </ligand>
</feature>
<keyword evidence="16" id="KW-0479">Metal-binding</keyword>
<dbReference type="Pfam" id="PF03309">
    <property type="entry name" value="Pan_kinase"/>
    <property type="match status" value="1"/>
</dbReference>
<dbReference type="EC" id="2.7.1.33" evidence="6 16"/>
<keyword evidence="18" id="KW-1185">Reference proteome</keyword>
<evidence type="ECO:0000256" key="5">
    <source>
        <dbReference type="ARBA" id="ARBA00011738"/>
    </source>
</evidence>
<evidence type="ECO:0000256" key="8">
    <source>
        <dbReference type="ARBA" id="ARBA00022679"/>
    </source>
</evidence>
<dbReference type="Gene3D" id="3.30.420.40">
    <property type="match status" value="2"/>
</dbReference>
<dbReference type="GO" id="GO:0046872">
    <property type="term" value="F:metal ion binding"/>
    <property type="evidence" value="ECO:0007669"/>
    <property type="project" value="UniProtKB-KW"/>
</dbReference>
<dbReference type="NCBIfam" id="TIGR00671">
    <property type="entry name" value="baf"/>
    <property type="match status" value="1"/>
</dbReference>
<evidence type="ECO:0000256" key="11">
    <source>
        <dbReference type="ARBA" id="ARBA00022840"/>
    </source>
</evidence>
<comment type="similarity">
    <text evidence="14 16">Belongs to the type III pantothenate kinase family.</text>
</comment>
<feature type="binding site" evidence="16">
    <location>
        <position position="113"/>
    </location>
    <ligand>
        <name>ATP</name>
        <dbReference type="ChEBI" id="CHEBI:30616"/>
    </ligand>
</feature>
<keyword evidence="11 16" id="KW-0067">ATP-binding</keyword>
<accession>A0A222FFX4</accession>
<comment type="function">
    <text evidence="16">Catalyzes the phosphorylation of pantothenate (Pan), the first step in CoA biosynthesis.</text>
</comment>
<sequence length="235" mass="25841">MSVLLIDAGNSRLKWRWQGDSQQCDLADFAAQPWPDASHVLMASVRELPELEAELGARYACLHVIHRALPQFPDFVHCYEKPERLGVDRWLAMLGAARALPTASQWLVIDAGTALTVDLLTRHNNELHHQGGYIVPGLQLAQQALFLRTERVREFADEAPATDFSLANDTLGCVSAGVRRQHVALVAQLCQQYSHASCVITGGDGAWLADAAGCRYHADLVFEGMEELCAGSFFS</sequence>
<evidence type="ECO:0000256" key="16">
    <source>
        <dbReference type="HAMAP-Rule" id="MF_01274"/>
    </source>
</evidence>
<evidence type="ECO:0000256" key="14">
    <source>
        <dbReference type="ARBA" id="ARBA00038036"/>
    </source>
</evidence>
<dbReference type="GO" id="GO:0015937">
    <property type="term" value="P:coenzyme A biosynthetic process"/>
    <property type="evidence" value="ECO:0007669"/>
    <property type="project" value="UniProtKB-UniRule"/>
</dbReference>
<keyword evidence="13 16" id="KW-0173">Coenzyme A biosynthesis</keyword>
<dbReference type="PANTHER" id="PTHR34265:SF1">
    <property type="entry name" value="TYPE III PANTOTHENATE KINASE"/>
    <property type="match status" value="1"/>
</dbReference>
<dbReference type="UniPathway" id="UPA00241">
    <property type="reaction ID" value="UER00352"/>
</dbReference>
<feature type="binding site" evidence="16">
    <location>
        <position position="170"/>
    </location>
    <ligand>
        <name>substrate</name>
    </ligand>
</feature>
<feature type="active site" description="Proton acceptor" evidence="16">
    <location>
        <position position="88"/>
    </location>
</feature>
<comment type="cofactor">
    <cofactor evidence="2">
        <name>K(+)</name>
        <dbReference type="ChEBI" id="CHEBI:29103"/>
    </cofactor>
</comment>
<comment type="catalytic activity">
    <reaction evidence="1 16">
        <text>(R)-pantothenate + ATP = (R)-4'-phosphopantothenate + ADP + H(+)</text>
        <dbReference type="Rhea" id="RHEA:16373"/>
        <dbReference type="ChEBI" id="CHEBI:10986"/>
        <dbReference type="ChEBI" id="CHEBI:15378"/>
        <dbReference type="ChEBI" id="CHEBI:29032"/>
        <dbReference type="ChEBI" id="CHEBI:30616"/>
        <dbReference type="ChEBI" id="CHEBI:456216"/>
        <dbReference type="EC" id="2.7.1.33"/>
    </reaction>
</comment>
<evidence type="ECO:0000313" key="18">
    <source>
        <dbReference type="Proteomes" id="UP000202440"/>
    </source>
</evidence>
<evidence type="ECO:0000313" key="17">
    <source>
        <dbReference type="EMBL" id="ASP37486.1"/>
    </source>
</evidence>
<keyword evidence="12 16" id="KW-0630">Potassium</keyword>
<organism evidence="17 18">
    <name type="scientific">Bacterioplanes sanyensis</name>
    <dbReference type="NCBI Taxonomy" id="1249553"/>
    <lineage>
        <taxon>Bacteria</taxon>
        <taxon>Pseudomonadati</taxon>
        <taxon>Pseudomonadota</taxon>
        <taxon>Gammaproteobacteria</taxon>
        <taxon>Oceanospirillales</taxon>
        <taxon>Oceanospirillaceae</taxon>
        <taxon>Bacterioplanes</taxon>
    </lineage>
</organism>
<evidence type="ECO:0000256" key="1">
    <source>
        <dbReference type="ARBA" id="ARBA00001206"/>
    </source>
</evidence>
<dbReference type="InterPro" id="IPR043129">
    <property type="entry name" value="ATPase_NBD"/>
</dbReference>
<feature type="binding site" evidence="16">
    <location>
        <position position="79"/>
    </location>
    <ligand>
        <name>substrate</name>
    </ligand>
</feature>
<gene>
    <name evidence="16" type="primary">coaX</name>
    <name evidence="17" type="ORF">CHH28_01820</name>
</gene>
<evidence type="ECO:0000256" key="12">
    <source>
        <dbReference type="ARBA" id="ARBA00022958"/>
    </source>
</evidence>
<dbReference type="OrthoDB" id="9781305at2"/>
<comment type="cofactor">
    <cofactor evidence="16">
        <name>NH4(+)</name>
        <dbReference type="ChEBI" id="CHEBI:28938"/>
    </cofactor>
    <cofactor evidence="16">
        <name>K(+)</name>
        <dbReference type="ChEBI" id="CHEBI:29103"/>
    </cofactor>
    <text evidence="16">A monovalent cation. Ammonium or potassium.</text>
</comment>
<dbReference type="GO" id="GO:0005737">
    <property type="term" value="C:cytoplasm"/>
    <property type="evidence" value="ECO:0007669"/>
    <property type="project" value="UniProtKB-SubCell"/>
</dbReference>
<keyword evidence="8 16" id="KW-0808">Transferase</keyword>
<dbReference type="SUPFAM" id="SSF53067">
    <property type="entry name" value="Actin-like ATPase domain"/>
    <property type="match status" value="2"/>
</dbReference>
<comment type="subcellular location">
    <subcellularLocation>
        <location evidence="3 16">Cytoplasm</location>
    </subcellularLocation>
</comment>
<reference evidence="17 18" key="1">
    <citation type="submission" date="2017-07" db="EMBL/GenBank/DDBJ databases">
        <title>Annotated genome sequence of Bacterioplanes sanyensis isolated from Red Sea.</title>
        <authorList>
            <person name="Rehman Z.U."/>
        </authorList>
    </citation>
    <scope>NUCLEOTIDE SEQUENCE [LARGE SCALE GENOMIC DNA]</scope>
    <source>
        <strain evidence="17 18">NV9</strain>
    </source>
</reference>
<dbReference type="EMBL" id="CP022530">
    <property type="protein sequence ID" value="ASP37486.1"/>
    <property type="molecule type" value="Genomic_DNA"/>
</dbReference>
<evidence type="ECO:0000256" key="13">
    <source>
        <dbReference type="ARBA" id="ARBA00022993"/>
    </source>
</evidence>
<comment type="subunit">
    <text evidence="5 16">Homodimer.</text>
</comment>
<dbReference type="InterPro" id="IPR004619">
    <property type="entry name" value="Type_III_PanK"/>
</dbReference>
<evidence type="ECO:0000256" key="9">
    <source>
        <dbReference type="ARBA" id="ARBA00022741"/>
    </source>
</evidence>
<keyword evidence="9 16" id="KW-0547">Nucleotide-binding</keyword>
<evidence type="ECO:0000256" key="2">
    <source>
        <dbReference type="ARBA" id="ARBA00001958"/>
    </source>
</evidence>
<evidence type="ECO:0000256" key="6">
    <source>
        <dbReference type="ARBA" id="ARBA00012102"/>
    </source>
</evidence>
<feature type="binding site" evidence="16">
    <location>
        <begin position="86"/>
        <end position="89"/>
    </location>
    <ligand>
        <name>substrate</name>
    </ligand>
</feature>
<protein>
    <recommendedName>
        <fullName evidence="15 16">Type III pantothenate kinase</fullName>
        <ecNumber evidence="6 16">2.7.1.33</ecNumber>
    </recommendedName>
    <alternativeName>
        <fullName evidence="16">PanK-III</fullName>
    </alternativeName>
    <alternativeName>
        <fullName evidence="16">Pantothenic acid kinase</fullName>
    </alternativeName>
</protein>
<keyword evidence="10 16" id="KW-0418">Kinase</keyword>
<name>A0A222FFX4_9GAMM</name>
<keyword evidence="7 16" id="KW-0963">Cytoplasm</keyword>
<evidence type="ECO:0000256" key="3">
    <source>
        <dbReference type="ARBA" id="ARBA00004496"/>
    </source>
</evidence>
<dbReference type="HAMAP" id="MF_01274">
    <property type="entry name" value="Pantothen_kinase_3"/>
    <property type="match status" value="1"/>
</dbReference>
<dbReference type="KEGG" id="bsan:CHH28_01820"/>
<dbReference type="GO" id="GO:0005524">
    <property type="term" value="F:ATP binding"/>
    <property type="evidence" value="ECO:0007669"/>
    <property type="project" value="UniProtKB-UniRule"/>
</dbReference>
<dbReference type="GO" id="GO:0004594">
    <property type="term" value="F:pantothenate kinase activity"/>
    <property type="evidence" value="ECO:0007669"/>
    <property type="project" value="UniProtKB-UniRule"/>
</dbReference>
<evidence type="ECO:0000256" key="10">
    <source>
        <dbReference type="ARBA" id="ARBA00022777"/>
    </source>
</evidence>
<comment type="pathway">
    <text evidence="4 16">Cofactor biosynthesis; coenzyme A biosynthesis; CoA from (R)-pantothenate: step 1/5.</text>
</comment>
<dbReference type="Proteomes" id="UP000202440">
    <property type="component" value="Chromosome"/>
</dbReference>
<evidence type="ECO:0000256" key="7">
    <source>
        <dbReference type="ARBA" id="ARBA00022490"/>
    </source>
</evidence>
<dbReference type="RefSeq" id="WP_094058704.1">
    <property type="nucleotide sequence ID" value="NZ_CP022530.1"/>
</dbReference>
<dbReference type="AlphaFoldDB" id="A0A222FFX4"/>
<feature type="binding site" evidence="16">
    <location>
        <position position="110"/>
    </location>
    <ligand>
        <name>K(+)</name>
        <dbReference type="ChEBI" id="CHEBI:29103"/>
    </ligand>
</feature>
<evidence type="ECO:0000256" key="15">
    <source>
        <dbReference type="ARBA" id="ARBA00040883"/>
    </source>
</evidence>
<dbReference type="PANTHER" id="PTHR34265">
    <property type="entry name" value="TYPE III PANTOTHENATE KINASE"/>
    <property type="match status" value="1"/>
</dbReference>